<gene>
    <name evidence="2" type="ORF">MYF79_02455</name>
</gene>
<proteinExistence type="predicted"/>
<evidence type="ECO:0000313" key="3">
    <source>
        <dbReference type="Proteomes" id="UP000830198"/>
    </source>
</evidence>
<evidence type="ECO:0000259" key="1">
    <source>
        <dbReference type="Pfam" id="PF00389"/>
    </source>
</evidence>
<dbReference type="SUPFAM" id="SSF52283">
    <property type="entry name" value="Formate/glycerate dehydrogenase catalytic domain-like"/>
    <property type="match status" value="1"/>
</dbReference>
<dbReference type="Proteomes" id="UP000830198">
    <property type="component" value="Chromosome"/>
</dbReference>
<sequence>MIREGNVLKVDKRLIDHAGRLQWIGRLGSGIELIDVPYTESKGIHIKS</sequence>
<name>A0ABY4I4E5_CHIFI</name>
<dbReference type="Pfam" id="PF00389">
    <property type="entry name" value="2-Hacid_dh"/>
    <property type="match status" value="1"/>
</dbReference>
<protein>
    <recommendedName>
        <fullName evidence="1">D-isomer specific 2-hydroxyacid dehydrogenase catalytic domain-containing protein</fullName>
    </recommendedName>
</protein>
<dbReference type="EMBL" id="CP095855">
    <property type="protein sequence ID" value="UPK70154.1"/>
    <property type="molecule type" value="Genomic_DNA"/>
</dbReference>
<dbReference type="Gene3D" id="3.40.50.720">
    <property type="entry name" value="NAD(P)-binding Rossmann-like Domain"/>
    <property type="match status" value="1"/>
</dbReference>
<dbReference type="RefSeq" id="WP_247812399.1">
    <property type="nucleotide sequence ID" value="NZ_CP095855.1"/>
</dbReference>
<accession>A0ABY4I4E5</accession>
<feature type="domain" description="D-isomer specific 2-hydroxyacid dehydrogenase catalytic" evidence="1">
    <location>
        <begin position="9"/>
        <end position="45"/>
    </location>
</feature>
<organism evidence="2 3">
    <name type="scientific">Chitinophaga filiformis</name>
    <name type="common">Myxococcus filiformis</name>
    <name type="synonym">Flexibacter filiformis</name>
    <dbReference type="NCBI Taxonomy" id="104663"/>
    <lineage>
        <taxon>Bacteria</taxon>
        <taxon>Pseudomonadati</taxon>
        <taxon>Bacteroidota</taxon>
        <taxon>Chitinophagia</taxon>
        <taxon>Chitinophagales</taxon>
        <taxon>Chitinophagaceae</taxon>
        <taxon>Chitinophaga</taxon>
    </lineage>
</organism>
<keyword evidence="3" id="KW-1185">Reference proteome</keyword>
<dbReference type="InterPro" id="IPR006139">
    <property type="entry name" value="D-isomer_2_OHA_DH_cat_dom"/>
</dbReference>
<evidence type="ECO:0000313" key="2">
    <source>
        <dbReference type="EMBL" id="UPK70154.1"/>
    </source>
</evidence>
<reference evidence="2 3" key="1">
    <citation type="submission" date="2022-04" db="EMBL/GenBank/DDBJ databases">
        <title>The arsenic-methylating capacity of Chitinophaga filiformis YT5 during chitin decomposition.</title>
        <authorList>
            <person name="Chen G."/>
            <person name="Liang Y."/>
        </authorList>
    </citation>
    <scope>NUCLEOTIDE SEQUENCE [LARGE SCALE GENOMIC DNA]</scope>
    <source>
        <strain evidence="2 3">YT5</strain>
    </source>
</reference>